<dbReference type="RefSeq" id="WP_407864272.1">
    <property type="nucleotide sequence ID" value="NZ_BAAFZP010000001.1"/>
</dbReference>
<evidence type="ECO:0000256" key="2">
    <source>
        <dbReference type="ARBA" id="ARBA00022679"/>
    </source>
</evidence>
<dbReference type="Proteomes" id="UP001628091">
    <property type="component" value="Unassembled WGS sequence"/>
</dbReference>
<dbReference type="InterPro" id="IPR012327">
    <property type="entry name" value="MeTrfase_D12"/>
</dbReference>
<organism evidence="4 5">
    <name type="scientific">Phyllobacterium phragmitis</name>
    <dbReference type="NCBI Taxonomy" id="2670329"/>
    <lineage>
        <taxon>Bacteria</taxon>
        <taxon>Pseudomonadati</taxon>
        <taxon>Pseudomonadota</taxon>
        <taxon>Alphaproteobacteria</taxon>
        <taxon>Hyphomicrobiales</taxon>
        <taxon>Phyllobacteriaceae</taxon>
        <taxon>Phyllobacterium</taxon>
    </lineage>
</organism>
<dbReference type="PANTHER" id="PTHR30481">
    <property type="entry name" value="DNA ADENINE METHYLASE"/>
    <property type="match status" value="1"/>
</dbReference>
<dbReference type="SUPFAM" id="SSF53335">
    <property type="entry name" value="S-adenosyl-L-methionine-dependent methyltransferases"/>
    <property type="match status" value="1"/>
</dbReference>
<dbReference type="PANTHER" id="PTHR30481:SF2">
    <property type="entry name" value="SITE-SPECIFIC DNA-METHYLTRANSFERASE (ADENINE-SPECIFIC)"/>
    <property type="match status" value="1"/>
</dbReference>
<keyword evidence="1" id="KW-0489">Methyltransferase</keyword>
<comment type="caution">
    <text evidence="4">The sequence shown here is derived from an EMBL/GenBank/DDBJ whole genome shotgun (WGS) entry which is preliminary data.</text>
</comment>
<evidence type="ECO:0000313" key="4">
    <source>
        <dbReference type="EMBL" id="GAB1581442.1"/>
    </source>
</evidence>
<name>A0ABQ0GXP2_9HYPH</name>
<evidence type="ECO:0000313" key="5">
    <source>
        <dbReference type="Proteomes" id="UP001628091"/>
    </source>
</evidence>
<dbReference type="InterPro" id="IPR029063">
    <property type="entry name" value="SAM-dependent_MTases_sf"/>
</dbReference>
<dbReference type="EMBL" id="BAAFZP010000001">
    <property type="protein sequence ID" value="GAB1581442.1"/>
    <property type="molecule type" value="Genomic_DNA"/>
</dbReference>
<keyword evidence="2" id="KW-0808">Transferase</keyword>
<keyword evidence="5" id="KW-1185">Reference proteome</keyword>
<reference evidence="4 5" key="1">
    <citation type="submission" date="2024-10" db="EMBL/GenBank/DDBJ databases">
        <title>Isolation, draft genome sequencing and identification of Phyllobacterium sp. NSA23, isolated from leaf soil.</title>
        <authorList>
            <person name="Akita H."/>
        </authorList>
    </citation>
    <scope>NUCLEOTIDE SEQUENCE [LARGE SCALE GENOMIC DNA]</scope>
    <source>
        <strain evidence="4 5">NSA23</strain>
    </source>
</reference>
<protein>
    <recommendedName>
        <fullName evidence="6">DNA adenine methylase</fullName>
    </recommendedName>
</protein>
<evidence type="ECO:0000256" key="3">
    <source>
        <dbReference type="ARBA" id="ARBA00022691"/>
    </source>
</evidence>
<evidence type="ECO:0000256" key="1">
    <source>
        <dbReference type="ARBA" id="ARBA00022603"/>
    </source>
</evidence>
<dbReference type="Pfam" id="PF02086">
    <property type="entry name" value="MethyltransfD12"/>
    <property type="match status" value="1"/>
</dbReference>
<keyword evidence="3" id="KW-0949">S-adenosyl-L-methionine</keyword>
<gene>
    <name evidence="4" type="ORF">PPNSA23_13850</name>
</gene>
<sequence>MDARFNKLQLTKQIKAIAAFRDQIEISNIDAIDFTVARFKQDDTFFYLDPPYYVKGSKLYRNFYKHDDHCAIRSMLLRHRLEKWIVSYDDVPEIRDIYAPFTPISYSLNYSAGTSSTGSEVIFFSDGMRVPIFPGFIKMVA</sequence>
<evidence type="ECO:0008006" key="6">
    <source>
        <dbReference type="Google" id="ProtNLM"/>
    </source>
</evidence>
<dbReference type="Gene3D" id="3.40.50.150">
    <property type="entry name" value="Vaccinia Virus protein VP39"/>
    <property type="match status" value="1"/>
</dbReference>
<proteinExistence type="predicted"/>
<accession>A0ABQ0GXP2</accession>